<dbReference type="EMBL" id="QXGA01000309">
    <property type="protein sequence ID" value="KAE9148091.1"/>
    <property type="molecule type" value="Genomic_DNA"/>
</dbReference>
<proteinExistence type="predicted"/>
<dbReference type="Proteomes" id="UP000433483">
    <property type="component" value="Unassembled WGS sequence"/>
</dbReference>
<gene>
    <name evidence="10" type="ORF">PF001_g7015</name>
    <name evidence="9" type="ORF">PF002_g7396</name>
    <name evidence="8" type="ORF">PF004_g5502</name>
    <name evidence="7" type="ORF">PF005_g6505</name>
    <name evidence="6" type="ORF">PF006_g7287</name>
    <name evidence="4" type="ORF">PF007_g8166</name>
    <name evidence="2" type="ORF">PF009_g7259</name>
    <name evidence="5" type="ORF">PF010_g7281</name>
    <name evidence="3" type="ORF">PF011_g5522</name>
</gene>
<evidence type="ECO:0000313" key="13">
    <source>
        <dbReference type="Proteomes" id="UP000437068"/>
    </source>
</evidence>
<dbReference type="Proteomes" id="UP000440732">
    <property type="component" value="Unassembled WGS sequence"/>
</dbReference>
<evidence type="ECO:0000313" key="19">
    <source>
        <dbReference type="Proteomes" id="UP000488956"/>
    </source>
</evidence>
<dbReference type="OrthoDB" id="129591at2759"/>
<sequence length="113" mass="12755">MFVFAYLIIDLSCGFGWCGSPAFYALAGTTINDIYDISQPGSKGCDDEGHFYGNVWCDDHTCFEVRSEHRNAVSRRQHCCSFRHSADDAPFVFGSRSQPWASIRCSWLRGDRA</sequence>
<evidence type="ECO:0000313" key="9">
    <source>
        <dbReference type="EMBL" id="KAE9245146.1"/>
    </source>
</evidence>
<evidence type="ECO:0000313" key="3">
    <source>
        <dbReference type="EMBL" id="KAE9020196.1"/>
    </source>
</evidence>
<reference evidence="11 12" key="1">
    <citation type="submission" date="2018-08" db="EMBL/GenBank/DDBJ databases">
        <title>Genomic investigation of the strawberry pathogen Phytophthora fragariae indicates pathogenicity is determined by transcriptional variation in three key races.</title>
        <authorList>
            <person name="Adams T.M."/>
            <person name="Armitage A.D."/>
            <person name="Sobczyk M.K."/>
            <person name="Bates H.J."/>
            <person name="Dunwell J.M."/>
            <person name="Nellist C.F."/>
            <person name="Harrison R.J."/>
        </authorList>
    </citation>
    <scope>NUCLEOTIDE SEQUENCE [LARGE SCALE GENOMIC DNA]</scope>
    <source>
        <strain evidence="10 13">A4</strain>
        <strain evidence="9 14">BC-1</strain>
        <strain evidence="8 18">BC-23</strain>
        <strain evidence="7 12">NOV-27</strain>
        <strain evidence="6 15">NOV-5</strain>
        <strain evidence="4 16">NOV-71</strain>
        <strain evidence="2 11">NOV-9</strain>
        <strain evidence="5 19">ONT-3</strain>
        <strain evidence="3 17">SCRP245</strain>
    </source>
</reference>
<evidence type="ECO:0000313" key="18">
    <source>
        <dbReference type="Proteomes" id="UP000476176"/>
    </source>
</evidence>
<evidence type="ECO:0000313" key="4">
    <source>
        <dbReference type="EMBL" id="KAE9120451.1"/>
    </source>
</evidence>
<evidence type="ECO:0000313" key="5">
    <source>
        <dbReference type="EMBL" id="KAE9120978.1"/>
    </source>
</evidence>
<feature type="signal peptide" evidence="1">
    <location>
        <begin position="1"/>
        <end position="18"/>
    </location>
</feature>
<comment type="caution">
    <text evidence="4">The sequence shown here is derived from an EMBL/GenBank/DDBJ whole genome shotgun (WGS) entry which is preliminary data.</text>
</comment>
<evidence type="ECO:0000313" key="15">
    <source>
        <dbReference type="Proteomes" id="UP000440732"/>
    </source>
</evidence>
<dbReference type="Proteomes" id="UP000488956">
    <property type="component" value="Unassembled WGS sequence"/>
</dbReference>
<dbReference type="EMBL" id="QXFX01000308">
    <property type="protein sequence ID" value="KAE9120978.1"/>
    <property type="molecule type" value="Genomic_DNA"/>
</dbReference>
<dbReference type="EMBL" id="QXGB01000243">
    <property type="protein sequence ID" value="KAE9222931.1"/>
    <property type="molecule type" value="Genomic_DNA"/>
</dbReference>
<dbReference type="Proteomes" id="UP000437068">
    <property type="component" value="Unassembled WGS sequence"/>
</dbReference>
<evidence type="ECO:0000256" key="1">
    <source>
        <dbReference type="SAM" id="SignalP"/>
    </source>
</evidence>
<dbReference type="AlphaFoldDB" id="A0A6A3SU07"/>
<evidence type="ECO:0000313" key="12">
    <source>
        <dbReference type="Proteomes" id="UP000433483"/>
    </source>
</evidence>
<organism evidence="4 16">
    <name type="scientific">Phytophthora fragariae</name>
    <dbReference type="NCBI Taxonomy" id="53985"/>
    <lineage>
        <taxon>Eukaryota</taxon>
        <taxon>Sar</taxon>
        <taxon>Stramenopiles</taxon>
        <taxon>Oomycota</taxon>
        <taxon>Peronosporomycetes</taxon>
        <taxon>Peronosporales</taxon>
        <taxon>Peronosporaceae</taxon>
        <taxon>Phytophthora</taxon>
    </lineage>
</organism>
<dbReference type="EMBL" id="QXGE01000291">
    <property type="protein sequence ID" value="KAE9317055.1"/>
    <property type="molecule type" value="Genomic_DNA"/>
</dbReference>
<dbReference type="Proteomes" id="UP000441208">
    <property type="component" value="Unassembled WGS sequence"/>
</dbReference>
<dbReference type="EMBL" id="QXGF01000276">
    <property type="protein sequence ID" value="KAE8942995.1"/>
    <property type="molecule type" value="Genomic_DNA"/>
</dbReference>
<feature type="chain" id="PRO_5036166055" evidence="1">
    <location>
        <begin position="19"/>
        <end position="113"/>
    </location>
</feature>
<dbReference type="EMBL" id="QXGD01000272">
    <property type="protein sequence ID" value="KAE9245146.1"/>
    <property type="molecule type" value="Genomic_DNA"/>
</dbReference>
<dbReference type="EMBL" id="QXFZ01000337">
    <property type="protein sequence ID" value="KAE9120451.1"/>
    <property type="molecule type" value="Genomic_DNA"/>
</dbReference>
<keyword evidence="12" id="KW-1185">Reference proteome</keyword>
<keyword evidence="1" id="KW-0732">Signal</keyword>
<evidence type="ECO:0000313" key="17">
    <source>
        <dbReference type="Proteomes" id="UP000460718"/>
    </source>
</evidence>
<name>A0A6A3SU07_9STRA</name>
<evidence type="ECO:0000313" key="7">
    <source>
        <dbReference type="EMBL" id="KAE9222931.1"/>
    </source>
</evidence>
<dbReference type="Proteomes" id="UP000460718">
    <property type="component" value="Unassembled WGS sequence"/>
</dbReference>
<protein>
    <submittedName>
        <fullName evidence="4">Uncharacterized protein</fullName>
    </submittedName>
</protein>
<evidence type="ECO:0000313" key="2">
    <source>
        <dbReference type="EMBL" id="KAE8942995.1"/>
    </source>
</evidence>
<dbReference type="EMBL" id="QXFW01000217">
    <property type="protein sequence ID" value="KAE9020196.1"/>
    <property type="molecule type" value="Genomic_DNA"/>
</dbReference>
<evidence type="ECO:0000313" key="8">
    <source>
        <dbReference type="EMBL" id="KAE9244852.1"/>
    </source>
</evidence>
<accession>A0A6A3SU07</accession>
<evidence type="ECO:0000313" key="6">
    <source>
        <dbReference type="EMBL" id="KAE9148091.1"/>
    </source>
</evidence>
<dbReference type="Proteomes" id="UP000476176">
    <property type="component" value="Unassembled WGS sequence"/>
</dbReference>
<evidence type="ECO:0000313" key="16">
    <source>
        <dbReference type="Proteomes" id="UP000441208"/>
    </source>
</evidence>
<evidence type="ECO:0000313" key="11">
    <source>
        <dbReference type="Proteomes" id="UP000429523"/>
    </source>
</evidence>
<dbReference type="EMBL" id="QXGC01000207">
    <property type="protein sequence ID" value="KAE9244852.1"/>
    <property type="molecule type" value="Genomic_DNA"/>
</dbReference>
<dbReference type="Proteomes" id="UP000440367">
    <property type="component" value="Unassembled WGS sequence"/>
</dbReference>
<dbReference type="Proteomes" id="UP000429523">
    <property type="component" value="Unassembled WGS sequence"/>
</dbReference>
<evidence type="ECO:0000313" key="10">
    <source>
        <dbReference type="EMBL" id="KAE9317055.1"/>
    </source>
</evidence>
<evidence type="ECO:0000313" key="14">
    <source>
        <dbReference type="Proteomes" id="UP000440367"/>
    </source>
</evidence>